<evidence type="ECO:0000313" key="2">
    <source>
        <dbReference type="Proteomes" id="UP000276133"/>
    </source>
</evidence>
<comment type="caution">
    <text evidence="1">The sequence shown here is derived from an EMBL/GenBank/DDBJ whole genome shotgun (WGS) entry which is preliminary data.</text>
</comment>
<keyword evidence="2" id="KW-1185">Reference proteome</keyword>
<reference evidence="1 2" key="1">
    <citation type="journal article" date="2018" name="Sci. Rep.">
        <title>Genomic signatures of local adaptation to the degree of environmental predictability in rotifers.</title>
        <authorList>
            <person name="Franch-Gras L."/>
            <person name="Hahn C."/>
            <person name="Garcia-Roger E.M."/>
            <person name="Carmona M.J."/>
            <person name="Serra M."/>
            <person name="Gomez A."/>
        </authorList>
    </citation>
    <scope>NUCLEOTIDE SEQUENCE [LARGE SCALE GENOMIC DNA]</scope>
    <source>
        <strain evidence="1">HYR1</strain>
    </source>
</reference>
<dbReference type="AlphaFoldDB" id="A0A3M7QIK2"/>
<organism evidence="1 2">
    <name type="scientific">Brachionus plicatilis</name>
    <name type="common">Marine rotifer</name>
    <name type="synonym">Brachionus muelleri</name>
    <dbReference type="NCBI Taxonomy" id="10195"/>
    <lineage>
        <taxon>Eukaryota</taxon>
        <taxon>Metazoa</taxon>
        <taxon>Spiralia</taxon>
        <taxon>Gnathifera</taxon>
        <taxon>Rotifera</taxon>
        <taxon>Eurotatoria</taxon>
        <taxon>Monogononta</taxon>
        <taxon>Pseudotrocha</taxon>
        <taxon>Ploima</taxon>
        <taxon>Brachionidae</taxon>
        <taxon>Brachionus</taxon>
    </lineage>
</organism>
<sequence length="133" mass="15237">MTLMELAKKNHYPEMIGKRFLTISTSEVCRSLIKFRSEILTEPINSCLEKRPNSNRVKCSVLLFNSSYVSGLLKFGEFGCDLEFDDTAKELKLLDAKFAFAFGYISTLFIVTENERISSLYRMVKCILPLDIT</sequence>
<proteinExistence type="predicted"/>
<accession>A0A3M7QIK2</accession>
<dbReference type="Proteomes" id="UP000276133">
    <property type="component" value="Unassembled WGS sequence"/>
</dbReference>
<gene>
    <name evidence="1" type="ORF">BpHYR1_022074</name>
</gene>
<evidence type="ECO:0000313" key="1">
    <source>
        <dbReference type="EMBL" id="RNA11266.1"/>
    </source>
</evidence>
<protein>
    <submittedName>
        <fullName evidence="1">Uncharacterized protein</fullName>
    </submittedName>
</protein>
<name>A0A3M7QIK2_BRAPC</name>
<dbReference type="EMBL" id="REGN01006001">
    <property type="protein sequence ID" value="RNA11266.1"/>
    <property type="molecule type" value="Genomic_DNA"/>
</dbReference>